<feature type="signal peptide" evidence="1">
    <location>
        <begin position="1"/>
        <end position="18"/>
    </location>
</feature>
<evidence type="ECO:0000313" key="2">
    <source>
        <dbReference type="EMBL" id="CAD8136401.1"/>
    </source>
</evidence>
<organism evidence="2 3">
    <name type="scientific">Paramecium octaurelia</name>
    <dbReference type="NCBI Taxonomy" id="43137"/>
    <lineage>
        <taxon>Eukaryota</taxon>
        <taxon>Sar</taxon>
        <taxon>Alveolata</taxon>
        <taxon>Ciliophora</taxon>
        <taxon>Intramacronucleata</taxon>
        <taxon>Oligohymenophorea</taxon>
        <taxon>Peniculida</taxon>
        <taxon>Parameciidae</taxon>
        <taxon>Paramecium</taxon>
    </lineage>
</organism>
<keyword evidence="3" id="KW-1185">Reference proteome</keyword>
<dbReference type="AlphaFoldDB" id="A0A8S1S582"/>
<sequence length="337" mass="40227">MSVLKLFTIHLLIKLGLNSDVLQKSDLNPGNKAQQIQNLILLMEFRIHDRIAKVYELKRINEPEKVKRIVKFFTNYNIGRKLGPHEFCETLLVFSVQKIVIIIRINQYLQTVEIHKCSFSEIENSIQHDKQYHIISSFMIESIEYQINKPFMPYFLDSQYFYFIINQEIIQYNLASLLTSKNSPTTIVKRHLIQSPIYFRDDFIHVKNKNILYSFQRHAHQISHRKFLLNMQQINLQTDTSNYFQFELVTSMYMTNIDLIQSPFINSVVFETNEITLEIYFPFQGSLIKQRYSLSQNSDFDFQDEKREEINFEKEPGLIQIWNLEQEHDQVNSLVLY</sequence>
<dbReference type="OrthoDB" id="10321708at2759"/>
<proteinExistence type="predicted"/>
<accession>A0A8S1S582</accession>
<feature type="chain" id="PRO_5035753120" evidence="1">
    <location>
        <begin position="19"/>
        <end position="337"/>
    </location>
</feature>
<evidence type="ECO:0000256" key="1">
    <source>
        <dbReference type="SAM" id="SignalP"/>
    </source>
</evidence>
<protein>
    <submittedName>
        <fullName evidence="2">Uncharacterized protein</fullName>
    </submittedName>
</protein>
<dbReference type="OMA" id="MEFRIHD"/>
<comment type="caution">
    <text evidence="2">The sequence shown here is derived from an EMBL/GenBank/DDBJ whole genome shotgun (WGS) entry which is preliminary data.</text>
</comment>
<evidence type="ECO:0000313" key="3">
    <source>
        <dbReference type="Proteomes" id="UP000683925"/>
    </source>
</evidence>
<reference evidence="2" key="1">
    <citation type="submission" date="2021-01" db="EMBL/GenBank/DDBJ databases">
        <authorList>
            <consortium name="Genoscope - CEA"/>
            <person name="William W."/>
        </authorList>
    </citation>
    <scope>NUCLEOTIDE SEQUENCE</scope>
</reference>
<keyword evidence="1" id="KW-0732">Signal</keyword>
<dbReference type="Proteomes" id="UP000683925">
    <property type="component" value="Unassembled WGS sequence"/>
</dbReference>
<dbReference type="EMBL" id="CAJJDP010000006">
    <property type="protein sequence ID" value="CAD8136401.1"/>
    <property type="molecule type" value="Genomic_DNA"/>
</dbReference>
<gene>
    <name evidence="2" type="ORF">POCTA_138.1.T0070372</name>
</gene>
<name>A0A8S1S582_PAROT</name>